<reference evidence="1 2" key="1">
    <citation type="journal article" date="2024" name="Science">
        <title>Giant polyketide synthase enzymes in the biosynthesis of giant marine polyether toxins.</title>
        <authorList>
            <person name="Fallon T.R."/>
            <person name="Shende V.V."/>
            <person name="Wierzbicki I.H."/>
            <person name="Pendleton A.L."/>
            <person name="Watervoot N.F."/>
            <person name="Auber R.P."/>
            <person name="Gonzalez D.J."/>
            <person name="Wisecaver J.H."/>
            <person name="Moore B.S."/>
        </authorList>
    </citation>
    <scope>NUCLEOTIDE SEQUENCE [LARGE SCALE GENOMIC DNA]</scope>
    <source>
        <strain evidence="1 2">12B1</strain>
    </source>
</reference>
<dbReference type="AlphaFoldDB" id="A0AB34JDX2"/>
<organism evidence="1 2">
    <name type="scientific">Prymnesium parvum</name>
    <name type="common">Toxic golden alga</name>
    <dbReference type="NCBI Taxonomy" id="97485"/>
    <lineage>
        <taxon>Eukaryota</taxon>
        <taxon>Haptista</taxon>
        <taxon>Haptophyta</taxon>
        <taxon>Prymnesiophyceae</taxon>
        <taxon>Prymnesiales</taxon>
        <taxon>Prymnesiaceae</taxon>
        <taxon>Prymnesium</taxon>
    </lineage>
</organism>
<keyword evidence="2" id="KW-1185">Reference proteome</keyword>
<dbReference type="Proteomes" id="UP001515480">
    <property type="component" value="Unassembled WGS sequence"/>
</dbReference>
<proteinExistence type="predicted"/>
<sequence>MAAAVLNFNRFPKLMVAVARSLFAIAADQYFDDYMIVDFLHAGQSGQAALSFLHSLAGRPFDKTKHQGSAPRNTGLGVLIDVSSVHDDGVLVIRSKWHRCLSVLTMLREAREANFLPPGVASTIHGKLGFILAAAYGRVGKAAAQPLVQRIWHDSDYSFTPAMAHMLDFFEALLPKLPALAINVDPACHADLPIIVYTDASFRASSADGSPDPVAELGYHVSVPSQDGSPPTIFHQSHQLDAEALQAFSSTSRTLIMQCEIAAATWAYFSAPHIFKSRRVIHFVDNTGALSALLHGYARKLECARMVNSFHLLAAALELRVYFEWVPSLANVADLPSRSSEVGAMATYRVLFPSSVPGPSFLPPLDAWLPGGLSSLESVFGTYGSWVQSS</sequence>
<evidence type="ECO:0000313" key="1">
    <source>
        <dbReference type="EMBL" id="KAL1519648.1"/>
    </source>
</evidence>
<name>A0AB34JDX2_PRYPA</name>
<accession>A0AB34JDX2</accession>
<evidence type="ECO:0000313" key="2">
    <source>
        <dbReference type="Proteomes" id="UP001515480"/>
    </source>
</evidence>
<protein>
    <submittedName>
        <fullName evidence="1">Uncharacterized protein</fullName>
    </submittedName>
</protein>
<comment type="caution">
    <text evidence="1">The sequence shown here is derived from an EMBL/GenBank/DDBJ whole genome shotgun (WGS) entry which is preliminary data.</text>
</comment>
<dbReference type="EMBL" id="JBGBPQ010000009">
    <property type="protein sequence ID" value="KAL1519648.1"/>
    <property type="molecule type" value="Genomic_DNA"/>
</dbReference>
<gene>
    <name evidence="1" type="ORF">AB1Y20_023159</name>
</gene>